<reference evidence="1" key="1">
    <citation type="journal article" date="2020" name="BMC Genomics">
        <title>Correction to: Identification and distribution of gene clusters required for synthesis of sphingolipid metabolism inhibitors in diverse species of the filamentous fungus Fusarium.</title>
        <authorList>
            <person name="Kim H.S."/>
            <person name="Lohmar J.M."/>
            <person name="Busman M."/>
            <person name="Brown D.W."/>
            <person name="Naumann T.A."/>
            <person name="Divon H.H."/>
            <person name="Lysoe E."/>
            <person name="Uhlig S."/>
            <person name="Proctor R.H."/>
        </authorList>
    </citation>
    <scope>NUCLEOTIDE SEQUENCE</scope>
    <source>
        <strain evidence="1">NRRL 22465</strain>
    </source>
</reference>
<dbReference type="OrthoDB" id="5280080at2759"/>
<keyword evidence="2" id="KW-1185">Reference proteome</keyword>
<accession>A0A8H4XN12</accession>
<gene>
    <name evidence="1" type="ORF">FZEAL_2171</name>
</gene>
<name>A0A8H4XN12_9HYPO</name>
<proteinExistence type="predicted"/>
<reference evidence="1" key="2">
    <citation type="submission" date="2020-05" db="EMBL/GenBank/DDBJ databases">
        <authorList>
            <person name="Kim H.-S."/>
            <person name="Proctor R.H."/>
            <person name="Brown D.W."/>
        </authorList>
    </citation>
    <scope>NUCLEOTIDE SEQUENCE</scope>
    <source>
        <strain evidence="1">NRRL 22465</strain>
    </source>
</reference>
<evidence type="ECO:0000313" key="2">
    <source>
        <dbReference type="Proteomes" id="UP000635477"/>
    </source>
</evidence>
<comment type="caution">
    <text evidence="1">The sequence shown here is derived from an EMBL/GenBank/DDBJ whole genome shotgun (WGS) entry which is preliminary data.</text>
</comment>
<dbReference type="Proteomes" id="UP000635477">
    <property type="component" value="Unassembled WGS sequence"/>
</dbReference>
<protein>
    <submittedName>
        <fullName evidence="1">Uncharacterized protein</fullName>
    </submittedName>
</protein>
<organism evidence="1 2">
    <name type="scientific">Fusarium zealandicum</name>
    <dbReference type="NCBI Taxonomy" id="1053134"/>
    <lineage>
        <taxon>Eukaryota</taxon>
        <taxon>Fungi</taxon>
        <taxon>Dikarya</taxon>
        <taxon>Ascomycota</taxon>
        <taxon>Pezizomycotina</taxon>
        <taxon>Sordariomycetes</taxon>
        <taxon>Hypocreomycetidae</taxon>
        <taxon>Hypocreales</taxon>
        <taxon>Nectriaceae</taxon>
        <taxon>Fusarium</taxon>
        <taxon>Fusarium staphyleae species complex</taxon>
    </lineage>
</organism>
<dbReference type="AlphaFoldDB" id="A0A8H4XN12"/>
<sequence>MASQNATNSPDSNKPALPANVSIFSPAKTSSVDALLGAQIFTRLAASTDTKPAQLAAAIDKYAGVDEGFCLSHNHSVLIFDGGDGDKQGEELEDMHHGHFRLVCLALKEYDIGLDVAGCISDAPDVLSAGFQLDKLGNGAALVIDLVEADDDSDSSTGSVIG</sequence>
<evidence type="ECO:0000313" key="1">
    <source>
        <dbReference type="EMBL" id="KAF4982148.1"/>
    </source>
</evidence>
<dbReference type="EMBL" id="JABEYC010000132">
    <property type="protein sequence ID" value="KAF4982148.1"/>
    <property type="molecule type" value="Genomic_DNA"/>
</dbReference>